<dbReference type="EMBL" id="JAUSRF010000003">
    <property type="protein sequence ID" value="MDP9836554.1"/>
    <property type="molecule type" value="Genomic_DNA"/>
</dbReference>
<dbReference type="RefSeq" id="WP_306832350.1">
    <property type="nucleotide sequence ID" value="NZ_JAUSRF010000003.1"/>
</dbReference>
<dbReference type="Gene3D" id="3.20.20.150">
    <property type="entry name" value="Divalent-metal-dependent TIM barrel enzymes"/>
    <property type="match status" value="1"/>
</dbReference>
<evidence type="ECO:0000313" key="3">
    <source>
        <dbReference type="Proteomes" id="UP001241472"/>
    </source>
</evidence>
<accession>A0ABT9PRQ8</accession>
<dbReference type="Pfam" id="PF01261">
    <property type="entry name" value="AP_endonuc_2"/>
    <property type="match status" value="1"/>
</dbReference>
<keyword evidence="2" id="KW-0456">Lyase</keyword>
<reference evidence="2 3" key="1">
    <citation type="submission" date="2023-07" db="EMBL/GenBank/DDBJ databases">
        <title>Sorghum-associated microbial communities from plants grown in Nebraska, USA.</title>
        <authorList>
            <person name="Schachtman D."/>
        </authorList>
    </citation>
    <scope>NUCLEOTIDE SEQUENCE [LARGE SCALE GENOMIC DNA]</scope>
    <source>
        <strain evidence="2 3">DS1307</strain>
    </source>
</reference>
<sequence length="288" mass="32266">MNISLCTITFRHQLISLAEIANFARESGFDGIELWGAHARNLAPQMDKDADWLADYGLAVPMISDYLPLEGDDDVLRRKTVELCRLGRRWKAKKIRTFAGGKASADTTADERRHLVTRLREVAKIVESYGIDLLVETHPNTLADTAASTIRLIDEVDHPALAINFDILHVWEAGDDPVALHRAIGRHVRHYHLKNISDRRHLHVFSPGNVYSAAGDRNGMTPLLEGAVDYADVIVGIPALAEADISLEWFGNDVFHVLRRDCETLRAQFGFEKAYQFIPKARILQAAP</sequence>
<dbReference type="InterPro" id="IPR036237">
    <property type="entry name" value="Xyl_isomerase-like_sf"/>
</dbReference>
<protein>
    <submittedName>
        <fullName evidence="2">3-dehydroshikimate dehydratase</fullName>
        <ecNumber evidence="2">4.2.1.118</ecNumber>
    </submittedName>
</protein>
<dbReference type="InterPro" id="IPR013022">
    <property type="entry name" value="Xyl_isomerase-like_TIM-brl"/>
</dbReference>
<proteinExistence type="predicted"/>
<comment type="caution">
    <text evidence="2">The sequence shown here is derived from an EMBL/GenBank/DDBJ whole genome shotgun (WGS) entry which is preliminary data.</text>
</comment>
<keyword evidence="3" id="KW-1185">Reference proteome</keyword>
<dbReference type="InterPro" id="IPR050312">
    <property type="entry name" value="IolE/XylAMocC-like"/>
</dbReference>
<feature type="domain" description="Xylose isomerase-like TIM barrel" evidence="1">
    <location>
        <begin position="23"/>
        <end position="251"/>
    </location>
</feature>
<evidence type="ECO:0000259" key="1">
    <source>
        <dbReference type="Pfam" id="PF01261"/>
    </source>
</evidence>
<dbReference type="EC" id="4.2.1.118" evidence="2"/>
<dbReference type="GO" id="GO:0046565">
    <property type="term" value="F:3-dehydroshikimate dehydratase activity"/>
    <property type="evidence" value="ECO:0007669"/>
    <property type="project" value="UniProtKB-EC"/>
</dbReference>
<name>A0ABT9PRQ8_9HYPH</name>
<evidence type="ECO:0000313" key="2">
    <source>
        <dbReference type="EMBL" id="MDP9836554.1"/>
    </source>
</evidence>
<organism evidence="2 3">
    <name type="scientific">Neorhizobium huautlense</name>
    <dbReference type="NCBI Taxonomy" id="67774"/>
    <lineage>
        <taxon>Bacteria</taxon>
        <taxon>Pseudomonadati</taxon>
        <taxon>Pseudomonadota</taxon>
        <taxon>Alphaproteobacteria</taxon>
        <taxon>Hyphomicrobiales</taxon>
        <taxon>Rhizobiaceae</taxon>
        <taxon>Rhizobium/Agrobacterium group</taxon>
        <taxon>Neorhizobium</taxon>
    </lineage>
</organism>
<dbReference type="PANTHER" id="PTHR12110:SF21">
    <property type="entry name" value="XYLOSE ISOMERASE-LIKE TIM BARREL DOMAIN-CONTAINING PROTEIN"/>
    <property type="match status" value="1"/>
</dbReference>
<dbReference type="Proteomes" id="UP001241472">
    <property type="component" value="Unassembled WGS sequence"/>
</dbReference>
<dbReference type="SUPFAM" id="SSF51658">
    <property type="entry name" value="Xylose isomerase-like"/>
    <property type="match status" value="1"/>
</dbReference>
<gene>
    <name evidence="2" type="ORF">J2T09_001298</name>
</gene>
<dbReference type="PANTHER" id="PTHR12110">
    <property type="entry name" value="HYDROXYPYRUVATE ISOMERASE"/>
    <property type="match status" value="1"/>
</dbReference>